<dbReference type="OrthoDB" id="10553958at2759"/>
<proteinExistence type="predicted"/>
<accession>A0A9W9NIL6</accession>
<dbReference type="Proteomes" id="UP001147733">
    <property type="component" value="Unassembled WGS sequence"/>
</dbReference>
<protein>
    <submittedName>
        <fullName evidence="1">Uncharacterized protein</fullName>
    </submittedName>
</protein>
<reference evidence="1" key="1">
    <citation type="submission" date="2022-11" db="EMBL/GenBank/DDBJ databases">
        <authorList>
            <person name="Petersen C."/>
        </authorList>
    </citation>
    <scope>NUCLEOTIDE SEQUENCE</scope>
    <source>
        <strain evidence="1">IBT 23319</strain>
    </source>
</reference>
<gene>
    <name evidence="1" type="ORF">N7469_009547</name>
</gene>
<organism evidence="1 2">
    <name type="scientific">Penicillium citrinum</name>
    <dbReference type="NCBI Taxonomy" id="5077"/>
    <lineage>
        <taxon>Eukaryota</taxon>
        <taxon>Fungi</taxon>
        <taxon>Dikarya</taxon>
        <taxon>Ascomycota</taxon>
        <taxon>Pezizomycotina</taxon>
        <taxon>Eurotiomycetes</taxon>
        <taxon>Eurotiomycetidae</taxon>
        <taxon>Eurotiales</taxon>
        <taxon>Aspergillaceae</taxon>
        <taxon>Penicillium</taxon>
    </lineage>
</organism>
<reference evidence="1" key="2">
    <citation type="journal article" date="2023" name="IMA Fungus">
        <title>Comparative genomic study of the Penicillium genus elucidates a diverse pangenome and 15 lateral gene transfer events.</title>
        <authorList>
            <person name="Petersen C."/>
            <person name="Sorensen T."/>
            <person name="Nielsen M.R."/>
            <person name="Sondergaard T.E."/>
            <person name="Sorensen J.L."/>
            <person name="Fitzpatrick D.A."/>
            <person name="Frisvad J.C."/>
            <person name="Nielsen K.L."/>
        </authorList>
    </citation>
    <scope>NUCLEOTIDE SEQUENCE</scope>
    <source>
        <strain evidence="1">IBT 23319</strain>
    </source>
</reference>
<evidence type="ECO:0000313" key="2">
    <source>
        <dbReference type="Proteomes" id="UP001147733"/>
    </source>
</evidence>
<dbReference type="EMBL" id="JAPQKT010000009">
    <property type="protein sequence ID" value="KAJ5220660.1"/>
    <property type="molecule type" value="Genomic_DNA"/>
</dbReference>
<sequence>MPSRSESNLRRSSTRLAKYKVPDIQKCEKDIHPKTSQRDCAITLMPRVKAQSSPANRDALQAAIGEAIHSILLGDMDNQLYQLRERMRLCEGIYKCSLSVVECVCGSHQQQRDSPDSKVLANLKREAEEALREANEIFTGYLDALEMARSSLGSQGSWHENDGVLRQIISSRDDWDDNGVIRVDNIFNG</sequence>
<evidence type="ECO:0000313" key="1">
    <source>
        <dbReference type="EMBL" id="KAJ5220660.1"/>
    </source>
</evidence>
<keyword evidence="2" id="KW-1185">Reference proteome</keyword>
<dbReference type="GeneID" id="81387619"/>
<comment type="caution">
    <text evidence="1">The sequence shown here is derived from an EMBL/GenBank/DDBJ whole genome shotgun (WGS) entry which is preliminary data.</text>
</comment>
<dbReference type="RefSeq" id="XP_056495583.1">
    <property type="nucleotide sequence ID" value="XM_056648452.1"/>
</dbReference>
<dbReference type="AlphaFoldDB" id="A0A9W9NIL6"/>
<name>A0A9W9NIL6_PENCI</name>